<evidence type="ECO:0000313" key="1">
    <source>
        <dbReference type="EMBL" id="KAJ8893068.1"/>
    </source>
</evidence>
<keyword evidence="2" id="KW-1185">Reference proteome</keyword>
<organism evidence="1 2">
    <name type="scientific">Dryococelus australis</name>
    <dbReference type="NCBI Taxonomy" id="614101"/>
    <lineage>
        <taxon>Eukaryota</taxon>
        <taxon>Metazoa</taxon>
        <taxon>Ecdysozoa</taxon>
        <taxon>Arthropoda</taxon>
        <taxon>Hexapoda</taxon>
        <taxon>Insecta</taxon>
        <taxon>Pterygota</taxon>
        <taxon>Neoptera</taxon>
        <taxon>Polyneoptera</taxon>
        <taxon>Phasmatodea</taxon>
        <taxon>Verophasmatodea</taxon>
        <taxon>Anareolatae</taxon>
        <taxon>Phasmatidae</taxon>
        <taxon>Eurycanthinae</taxon>
        <taxon>Dryococelus</taxon>
    </lineage>
</organism>
<name>A0ABQ9I8U1_9NEOP</name>
<feature type="non-terminal residue" evidence="1">
    <location>
        <position position="563"/>
    </location>
</feature>
<accession>A0ABQ9I8U1</accession>
<dbReference type="EMBL" id="JARBHB010000002">
    <property type="protein sequence ID" value="KAJ8893068.1"/>
    <property type="molecule type" value="Genomic_DNA"/>
</dbReference>
<protein>
    <submittedName>
        <fullName evidence="1">Uncharacterized protein</fullName>
    </submittedName>
</protein>
<gene>
    <name evidence="1" type="ORF">PR048_005650</name>
</gene>
<proteinExistence type="predicted"/>
<sequence length="563" mass="63044">MSAWAVTLLEDTHNVRSSTLNSSYQEQSSIIHQLKFLKLRKLRRLRSVRQSVNTSRDISENKVRLYLLDALKPHYQYLTKIDSGRKVGLHEAGWTHRDIITPVGHSDVTVARLEPMASVSHIDTAQALFRADSPGPEFSRTSPCTAVLYSSGTTTTPPPPPPPRFVHNHMHTCLSSYHTLRRHLSSPLTSLAAPIFKRLPHFSQMATIITAKSPTVIVSSTVTQKRLHLPGCAEEGDCNNSPPQSTSPEGCWGMVIPVEVVINHPSRQVTERQAGSGDSPPSRHRGSAALALCPTQRSKCQASRPNLWRKVSLSDAHLTANDMNNLYTFLVTSGMKDFCGRDASTRCVGTCRCMSKREVFSKTSVLRILHQQKLHTYHVALNQALYEGDFHDLYNQQARKFTKYALLGDRGSALGPTREAPVTAEQECVVWNRWETTSYFIQGTLTSFTYAHFIRETLSVLLEDIPLDILRDIPGIDEPANVTSQFPSWGPNLEIVRVQLVYETSRTVRNVYETVVEVPTPETRIHFQCAMGLSGKRIRVTFCHVGEPAARREQILAELSQSE</sequence>
<comment type="caution">
    <text evidence="1">The sequence shown here is derived from an EMBL/GenBank/DDBJ whole genome shotgun (WGS) entry which is preliminary data.</text>
</comment>
<reference evidence="1 2" key="1">
    <citation type="submission" date="2023-02" db="EMBL/GenBank/DDBJ databases">
        <title>LHISI_Scaffold_Assembly.</title>
        <authorList>
            <person name="Stuart O.P."/>
            <person name="Cleave R."/>
            <person name="Magrath M.J.L."/>
            <person name="Mikheyev A.S."/>
        </authorList>
    </citation>
    <scope>NUCLEOTIDE SEQUENCE [LARGE SCALE GENOMIC DNA]</scope>
    <source>
        <strain evidence="1">Daus_M_001</strain>
        <tissue evidence="1">Leg muscle</tissue>
    </source>
</reference>
<dbReference type="Proteomes" id="UP001159363">
    <property type="component" value="Chromosome 2"/>
</dbReference>
<evidence type="ECO:0000313" key="2">
    <source>
        <dbReference type="Proteomes" id="UP001159363"/>
    </source>
</evidence>